<feature type="region of interest" description="Disordered" evidence="3">
    <location>
        <begin position="362"/>
        <end position="382"/>
    </location>
</feature>
<evidence type="ECO:0000313" key="5">
    <source>
        <dbReference type="EMBL" id="KAF3432137.1"/>
    </source>
</evidence>
<feature type="domain" description="Tify" evidence="4">
    <location>
        <begin position="192"/>
        <end position="227"/>
    </location>
</feature>
<dbReference type="AlphaFoldDB" id="A0A8K0DJD0"/>
<dbReference type="PANTHER" id="PTHR33077">
    <property type="entry name" value="PROTEIN TIFY 4A-RELATED-RELATED"/>
    <property type="match status" value="1"/>
</dbReference>
<keyword evidence="2" id="KW-0539">Nucleus</keyword>
<evidence type="ECO:0000259" key="4">
    <source>
        <dbReference type="PROSITE" id="PS51320"/>
    </source>
</evidence>
<protein>
    <recommendedName>
        <fullName evidence="2">Protein TIFY</fullName>
    </recommendedName>
    <alternativeName>
        <fullName evidence="2">Jasmonate ZIM domain-containing protein</fullName>
    </alternativeName>
</protein>
<dbReference type="GO" id="GO:0005634">
    <property type="term" value="C:nucleus"/>
    <property type="evidence" value="ECO:0007669"/>
    <property type="project" value="UniProtKB-SubCell"/>
</dbReference>
<evidence type="ECO:0000256" key="1">
    <source>
        <dbReference type="ARBA" id="ARBA00008614"/>
    </source>
</evidence>
<dbReference type="InterPro" id="IPR018467">
    <property type="entry name" value="CCT_CS"/>
</dbReference>
<organism evidence="5 6">
    <name type="scientific">Rhamnella rubrinervis</name>
    <dbReference type="NCBI Taxonomy" id="2594499"/>
    <lineage>
        <taxon>Eukaryota</taxon>
        <taxon>Viridiplantae</taxon>
        <taxon>Streptophyta</taxon>
        <taxon>Embryophyta</taxon>
        <taxon>Tracheophyta</taxon>
        <taxon>Spermatophyta</taxon>
        <taxon>Magnoliopsida</taxon>
        <taxon>eudicotyledons</taxon>
        <taxon>Gunneridae</taxon>
        <taxon>Pentapetalae</taxon>
        <taxon>rosids</taxon>
        <taxon>fabids</taxon>
        <taxon>Rosales</taxon>
        <taxon>Rhamnaceae</taxon>
        <taxon>rhamnoid group</taxon>
        <taxon>Rhamneae</taxon>
        <taxon>Rhamnella</taxon>
    </lineage>
</organism>
<sequence>MERDFLGLSLKESVIVVKEEIHSDSCKDAGYTKGSAMQWPFSNKVSSLTHLMAFKSGQEDKTKKIAPEPLMSSGFLPIASADSFDTSQKRAMGEIQKSFNHDRQGGNHFSLTAYPVQHDMHSVHRPHDVKMFSVSNPAVSVPMGNPYLKDNFTAATMKHQLLGGIPVTSQHLILPTGGSIAGVTEPWNNVKASGSPPQLTIFYAGTVNVFDGISPEKAQAIMFLAGNGSSVAPNAENLKVQVQAPSSKLAACDGVPVSQPINTPPSALSSPLSVSSHTGAQSGSGSTSTDELMAAKKTAGVPNSPVSKVEPPKITNAVGSVSTTPMMPSAIPQFRNASLARFLEKRKERVRSAAPYNLNKKSTECATPESNGANFTVSSAAD</sequence>
<dbReference type="SMART" id="SM00979">
    <property type="entry name" value="TIFY"/>
    <property type="match status" value="1"/>
</dbReference>
<dbReference type="OrthoDB" id="1939212at2759"/>
<dbReference type="PANTHER" id="PTHR33077:SF149">
    <property type="entry name" value="PROTEIN TIFY"/>
    <property type="match status" value="1"/>
</dbReference>
<accession>A0A8K0DJD0</accession>
<dbReference type="GO" id="GO:0009611">
    <property type="term" value="P:response to wounding"/>
    <property type="evidence" value="ECO:0007669"/>
    <property type="project" value="UniProtKB-UniRule"/>
</dbReference>
<dbReference type="Pfam" id="PF06200">
    <property type="entry name" value="tify"/>
    <property type="match status" value="1"/>
</dbReference>
<comment type="subcellular location">
    <subcellularLocation>
        <location evidence="2">Nucleus</location>
    </subcellularLocation>
</comment>
<feature type="compositionally biased region" description="Low complexity" evidence="3">
    <location>
        <begin position="264"/>
        <end position="289"/>
    </location>
</feature>
<gene>
    <name evidence="5" type="ORF">FNV43_RR26876</name>
</gene>
<comment type="caution">
    <text evidence="5">The sequence shown here is derived from an EMBL/GenBank/DDBJ whole genome shotgun (WGS) entry which is preliminary data.</text>
</comment>
<dbReference type="GO" id="GO:2000022">
    <property type="term" value="P:regulation of jasmonic acid mediated signaling pathway"/>
    <property type="evidence" value="ECO:0007669"/>
    <property type="project" value="UniProtKB-UniRule"/>
</dbReference>
<reference evidence="5" key="1">
    <citation type="submission" date="2020-03" db="EMBL/GenBank/DDBJ databases">
        <title>A high-quality chromosome-level genome assembly of a woody plant with both climbing and erect habits, Rhamnella rubrinervis.</title>
        <authorList>
            <person name="Lu Z."/>
            <person name="Yang Y."/>
            <person name="Zhu X."/>
            <person name="Sun Y."/>
        </authorList>
    </citation>
    <scope>NUCLEOTIDE SEQUENCE</scope>
    <source>
        <strain evidence="5">BYM</strain>
        <tissue evidence="5">Leaf</tissue>
    </source>
</reference>
<dbReference type="EMBL" id="VOIH02000012">
    <property type="protein sequence ID" value="KAF3432137.1"/>
    <property type="molecule type" value="Genomic_DNA"/>
</dbReference>
<comment type="domain">
    <text evidence="2">The jas domain is required for interaction with COI1.</text>
</comment>
<keyword evidence="6" id="KW-1185">Reference proteome</keyword>
<dbReference type="Proteomes" id="UP000796880">
    <property type="component" value="Unassembled WGS sequence"/>
</dbReference>
<evidence type="ECO:0000256" key="2">
    <source>
        <dbReference type="RuleBase" id="RU369065"/>
    </source>
</evidence>
<keyword evidence="2" id="KW-1184">Jasmonic acid signaling pathway</keyword>
<proteinExistence type="inferred from homology"/>
<feature type="region of interest" description="Disordered" evidence="3">
    <location>
        <begin position="255"/>
        <end position="313"/>
    </location>
</feature>
<feature type="compositionally biased region" description="Polar residues" evidence="3">
    <location>
        <begin position="364"/>
        <end position="382"/>
    </location>
</feature>
<comment type="function">
    <text evidence="2">Repressor of jasmonate responses.</text>
</comment>
<evidence type="ECO:0000256" key="3">
    <source>
        <dbReference type="SAM" id="MobiDB-lite"/>
    </source>
</evidence>
<dbReference type="PROSITE" id="PS51320">
    <property type="entry name" value="TIFY"/>
    <property type="match status" value="1"/>
</dbReference>
<dbReference type="GO" id="GO:0031347">
    <property type="term" value="P:regulation of defense response"/>
    <property type="evidence" value="ECO:0007669"/>
    <property type="project" value="UniProtKB-UniRule"/>
</dbReference>
<evidence type="ECO:0000313" key="6">
    <source>
        <dbReference type="Proteomes" id="UP000796880"/>
    </source>
</evidence>
<name>A0A8K0DJD0_9ROSA</name>
<dbReference type="InterPro" id="IPR040390">
    <property type="entry name" value="TIFY/JAZ"/>
</dbReference>
<comment type="similarity">
    <text evidence="1 2">Belongs to the TIFY/JAZ family.</text>
</comment>
<dbReference type="Pfam" id="PF09425">
    <property type="entry name" value="Jas_motif"/>
    <property type="match status" value="1"/>
</dbReference>
<dbReference type="InterPro" id="IPR010399">
    <property type="entry name" value="Tify_dom"/>
</dbReference>